<gene>
    <name evidence="1" type="ORF">DS837_28155</name>
</gene>
<proteinExistence type="predicted"/>
<dbReference type="EMBL" id="QOKV01000029">
    <property type="protein sequence ID" value="KAA0678193.1"/>
    <property type="molecule type" value="Genomic_DNA"/>
</dbReference>
<evidence type="ECO:0000313" key="2">
    <source>
        <dbReference type="Proteomes" id="UP000476837"/>
    </source>
</evidence>
<reference evidence="1 2" key="1">
    <citation type="submission" date="2018-07" db="EMBL/GenBank/DDBJ databases">
        <title>Genome sequence of Roseomonas fauriae ATCC 49958.</title>
        <authorList>
            <person name="Sant'Anna F.H."/>
            <person name="Baldani J.I."/>
            <person name="Zilli J.E."/>
            <person name="Reis V.M."/>
            <person name="Hartmann A."/>
            <person name="Cruz L."/>
            <person name="de Souza E.M."/>
            <person name="de Oliveira Pedrosa F."/>
            <person name="Passaglia L.M.P."/>
        </authorList>
    </citation>
    <scope>NUCLEOTIDE SEQUENCE [LARGE SCALE GENOMIC DNA]</scope>
    <source>
        <strain evidence="1 2">ATCC 49958</strain>
    </source>
</reference>
<dbReference type="AlphaFoldDB" id="A0A6L3AT94"/>
<name>A0A6L3AT94_AZOBR</name>
<evidence type="ECO:0000313" key="1">
    <source>
        <dbReference type="EMBL" id="KAA0678193.1"/>
    </source>
</evidence>
<protein>
    <submittedName>
        <fullName evidence="1">Uncharacterized protein</fullName>
    </submittedName>
</protein>
<accession>A0A6L3AT94</accession>
<organism evidence="1 2">
    <name type="scientific">Azospirillum brasilense</name>
    <dbReference type="NCBI Taxonomy" id="192"/>
    <lineage>
        <taxon>Bacteria</taxon>
        <taxon>Pseudomonadati</taxon>
        <taxon>Pseudomonadota</taxon>
        <taxon>Alphaproteobacteria</taxon>
        <taxon>Rhodospirillales</taxon>
        <taxon>Azospirillaceae</taxon>
        <taxon>Azospirillum</taxon>
    </lineage>
</organism>
<dbReference type="Proteomes" id="UP000476837">
    <property type="component" value="Unassembled WGS sequence"/>
</dbReference>
<sequence>MSLSEAYRKQLPLVIEHPVGGTRIVAALVIDDSRSAFAQDGWSMGATSHPLHIVEGSISGDGPWRIGPAKVRVLDEHERIMAFWEDWSRTPEPAARDRAEELLRDLLASSEAEIS</sequence>
<comment type="caution">
    <text evidence="1">The sequence shown here is derived from an EMBL/GenBank/DDBJ whole genome shotgun (WGS) entry which is preliminary data.</text>
</comment>
<dbReference type="RefSeq" id="WP_149167783.1">
    <property type="nucleotide sequence ID" value="NZ_QOKV01000029.1"/>
</dbReference>